<dbReference type="CDD" id="cd16393">
    <property type="entry name" value="SPO0J_N"/>
    <property type="match status" value="1"/>
</dbReference>
<dbReference type="RefSeq" id="WP_211013364.1">
    <property type="nucleotide sequence ID" value="NZ_JASJUT010000012.1"/>
</dbReference>
<protein>
    <recommendedName>
        <fullName evidence="2">Probable chromosome-partitioning protein ParB</fullName>
    </recommendedName>
</protein>
<dbReference type="InterPro" id="IPR057240">
    <property type="entry name" value="ParB_dimer_C"/>
</dbReference>
<evidence type="ECO:0000256" key="1">
    <source>
        <dbReference type="ARBA" id="ARBA00006295"/>
    </source>
</evidence>
<evidence type="ECO:0000256" key="6">
    <source>
        <dbReference type="SAM" id="MobiDB-lite"/>
    </source>
</evidence>
<feature type="domain" description="ParB-like N-terminal" evidence="7">
    <location>
        <begin position="55"/>
        <end position="145"/>
    </location>
</feature>
<accession>A0ABT7ERV7</accession>
<dbReference type="PANTHER" id="PTHR33375:SF1">
    <property type="entry name" value="CHROMOSOME-PARTITIONING PROTEIN PARB-RELATED"/>
    <property type="match status" value="1"/>
</dbReference>
<dbReference type="Pfam" id="PF17762">
    <property type="entry name" value="HTH_ParB"/>
    <property type="match status" value="1"/>
</dbReference>
<evidence type="ECO:0000256" key="3">
    <source>
        <dbReference type="ARBA" id="ARBA00022829"/>
    </source>
</evidence>
<evidence type="ECO:0000256" key="2">
    <source>
        <dbReference type="ARBA" id="ARBA00022372"/>
    </source>
</evidence>
<feature type="region of interest" description="Disordered" evidence="6">
    <location>
        <begin position="1"/>
        <end position="55"/>
    </location>
</feature>
<evidence type="ECO:0000256" key="4">
    <source>
        <dbReference type="ARBA" id="ARBA00023125"/>
    </source>
</evidence>
<organism evidence="8 9">
    <name type="scientific">Pseudoalteromonas obscura</name>
    <dbReference type="NCBI Taxonomy" id="3048491"/>
    <lineage>
        <taxon>Bacteria</taxon>
        <taxon>Pseudomonadati</taxon>
        <taxon>Pseudomonadota</taxon>
        <taxon>Gammaproteobacteria</taxon>
        <taxon>Alteromonadales</taxon>
        <taxon>Pseudoalteromonadaceae</taxon>
        <taxon>Pseudoalteromonas</taxon>
    </lineage>
</organism>
<dbReference type="NCBIfam" id="TIGR00180">
    <property type="entry name" value="parB_part"/>
    <property type="match status" value="1"/>
</dbReference>
<dbReference type="SMART" id="SM00470">
    <property type="entry name" value="ParB"/>
    <property type="match status" value="1"/>
</dbReference>
<dbReference type="InterPro" id="IPR050336">
    <property type="entry name" value="Chromosome_partition/occlusion"/>
</dbReference>
<dbReference type="PANTHER" id="PTHR33375">
    <property type="entry name" value="CHROMOSOME-PARTITIONING PROTEIN PARB-RELATED"/>
    <property type="match status" value="1"/>
</dbReference>
<keyword evidence="3" id="KW-0159">Chromosome partition</keyword>
<gene>
    <name evidence="8" type="ORF">QNM18_22340</name>
</gene>
<comment type="function">
    <text evidence="5">Involved in chromosome partition. Localize to both poles of the predivisional cell following completion of DNA replication. Binds to the DNA origin of replication.</text>
</comment>
<dbReference type="SUPFAM" id="SSF110849">
    <property type="entry name" value="ParB/Sulfiredoxin"/>
    <property type="match status" value="1"/>
</dbReference>
<comment type="similarity">
    <text evidence="1">Belongs to the ParB family.</text>
</comment>
<dbReference type="Gene3D" id="3.90.1530.30">
    <property type="match status" value="1"/>
</dbReference>
<sequence>MSVKKRGLGRGLDALLSSAKPPSGMTPPEETKVQAPELAPAPDSQQSETSDQELQRLPIEFLQRGKYQPRKDMSEQALEELANSIRAQGVLQPIVVRQLSSEQYEIIAGERRWRASQLAGLDVVPCIIKDVEDDAAVAIALIENIQREDLNAMEEAVALDRLLTEFNLTHQQVADAVGKSRTTVTNLLRLINLNDDVKILLEHGDIEMGHARCLLSLQGEAQSEAARTAVAKGLTVRETEKLVRAMQEPVAKKETKEKDPDVKLLEQQLAENLGAKVEINYNQKGKGKLVISYADLDELDGILGRIHPDLQQPS</sequence>
<dbReference type="Pfam" id="PF23552">
    <property type="entry name" value="ParB_C"/>
    <property type="match status" value="1"/>
</dbReference>
<dbReference type="Gene3D" id="1.10.10.2830">
    <property type="match status" value="1"/>
</dbReference>
<keyword evidence="4" id="KW-0238">DNA-binding</keyword>
<proteinExistence type="inferred from homology"/>
<keyword evidence="9" id="KW-1185">Reference proteome</keyword>
<dbReference type="InterPro" id="IPR041468">
    <property type="entry name" value="HTH_ParB/Spo0J"/>
</dbReference>
<comment type="caution">
    <text evidence="8">The sequence shown here is derived from an EMBL/GenBank/DDBJ whole genome shotgun (WGS) entry which is preliminary data.</text>
</comment>
<name>A0ABT7ERV7_9GAMM</name>
<dbReference type="Pfam" id="PF02195">
    <property type="entry name" value="ParB_N"/>
    <property type="match status" value="1"/>
</dbReference>
<evidence type="ECO:0000259" key="7">
    <source>
        <dbReference type="SMART" id="SM00470"/>
    </source>
</evidence>
<evidence type="ECO:0000313" key="9">
    <source>
        <dbReference type="Proteomes" id="UP001231915"/>
    </source>
</evidence>
<dbReference type="EMBL" id="JASJUT010000012">
    <property type="protein sequence ID" value="MDK2597806.1"/>
    <property type="molecule type" value="Genomic_DNA"/>
</dbReference>
<dbReference type="Proteomes" id="UP001231915">
    <property type="component" value="Unassembled WGS sequence"/>
</dbReference>
<evidence type="ECO:0000256" key="5">
    <source>
        <dbReference type="ARBA" id="ARBA00025472"/>
    </source>
</evidence>
<evidence type="ECO:0000313" key="8">
    <source>
        <dbReference type="EMBL" id="MDK2597806.1"/>
    </source>
</evidence>
<reference evidence="8 9" key="1">
    <citation type="submission" date="2023-05" db="EMBL/GenBank/DDBJ databases">
        <title>Pseudoalteromonas ardens sp. nov., Pseudoalteromonas obscura sp. nov., and Pseudoalteromonas umbrosa sp. nov., isolated from the coral Montipora capitata.</title>
        <authorList>
            <person name="Thomas E.M."/>
            <person name="Smith E.M."/>
            <person name="Papke E."/>
            <person name="Shlafstein M.D."/>
            <person name="Oline D.K."/>
            <person name="Videau P."/>
            <person name="Saw J.H."/>
            <person name="Strangman W.K."/>
            <person name="Ushijima B."/>
        </authorList>
    </citation>
    <scope>NUCLEOTIDE SEQUENCE [LARGE SCALE GENOMIC DNA]</scope>
    <source>
        <strain evidence="8 9">P94</strain>
    </source>
</reference>
<dbReference type="InterPro" id="IPR004437">
    <property type="entry name" value="ParB/RepB/Spo0J"/>
</dbReference>
<dbReference type="InterPro" id="IPR036086">
    <property type="entry name" value="ParB/Sulfiredoxin_sf"/>
</dbReference>
<dbReference type="InterPro" id="IPR003115">
    <property type="entry name" value="ParB_N"/>
</dbReference>